<proteinExistence type="inferred from homology"/>
<name>A0AAN9GZ70_9TELE</name>
<dbReference type="Gene3D" id="2.60.40.10">
    <property type="entry name" value="Immunoglobulins"/>
    <property type="match status" value="1"/>
</dbReference>
<keyword evidence="2" id="KW-0393">Immunoglobulin domain</keyword>
<sequence length="349" mass="40717">MKKFIVLYIYIPLVYSGIHSLKTAYTAIYGKMAAGTPEFSAVTTLDGQQIDYYDSNIKKMIPKQIWMEDYASTDLWTEDIEIREHVQHIYRDNIHVLKQRFNQTHHGVHTFQRMYGCECGDETGYSKGFDQYAYDGENFISLDLKENRYIASVQQGSPTAMKWNNDKTQLRFLKQYYDHDCVYWLKEFLRFRKEDPWITAPEVSLLQKNPSSPVVCHATGFYSSRVIITWLRNGCERYRDVDVGEPLPNEDGTFQKKSTLSVSPDEWKNNQFTCEVEHQGNIIQKNLTEDEIKSNYKPTELYATILVYVMGVFIVLVIGAVSYIKIKKQTNRYTPLPCSEDHLYIDKGL</sequence>
<keyword evidence="1" id="KW-0325">Glycoprotein</keyword>
<evidence type="ECO:0000256" key="1">
    <source>
        <dbReference type="ARBA" id="ARBA00023180"/>
    </source>
</evidence>
<dbReference type="InterPro" id="IPR001039">
    <property type="entry name" value="MHC_I_a_a1/a2"/>
</dbReference>
<comment type="similarity">
    <text evidence="3">Belongs to the MHC class I family.</text>
</comment>
<dbReference type="InterPro" id="IPR011161">
    <property type="entry name" value="MHC_I-like_Ag-recog"/>
</dbReference>
<keyword evidence="4" id="KW-1133">Transmembrane helix</keyword>
<dbReference type="PRINTS" id="PR01638">
    <property type="entry name" value="MHCCLASSI"/>
</dbReference>
<dbReference type="AlphaFoldDB" id="A0AAN9GZ70"/>
<dbReference type="PROSITE" id="PS50835">
    <property type="entry name" value="IG_LIKE"/>
    <property type="match status" value="1"/>
</dbReference>
<dbReference type="FunFam" id="3.30.500.10:FF:000001">
    <property type="entry name" value="H-2 class I histocompatibility antigen, alpha chain"/>
    <property type="match status" value="1"/>
</dbReference>
<dbReference type="PROSITE" id="PS00290">
    <property type="entry name" value="IG_MHC"/>
    <property type="match status" value="1"/>
</dbReference>
<keyword evidence="7" id="KW-1185">Reference proteome</keyword>
<dbReference type="Pfam" id="PF00129">
    <property type="entry name" value="MHC_I"/>
    <property type="match status" value="1"/>
</dbReference>
<dbReference type="InterPro" id="IPR011162">
    <property type="entry name" value="MHC_I/II-like_Ag-recog"/>
</dbReference>
<dbReference type="InterPro" id="IPR003006">
    <property type="entry name" value="Ig/MHC_CS"/>
</dbReference>
<evidence type="ECO:0000313" key="6">
    <source>
        <dbReference type="EMBL" id="KAK7136579.1"/>
    </source>
</evidence>
<evidence type="ECO:0000256" key="2">
    <source>
        <dbReference type="ARBA" id="ARBA00023319"/>
    </source>
</evidence>
<dbReference type="InterPro" id="IPR007110">
    <property type="entry name" value="Ig-like_dom"/>
</dbReference>
<reference evidence="6 7" key="1">
    <citation type="submission" date="2024-02" db="EMBL/GenBank/DDBJ databases">
        <title>Chromosome-level genome assembly of the Eurasian Minnow (Phoxinus phoxinus).</title>
        <authorList>
            <person name="Oriowo T.O."/>
            <person name="Martin S."/>
            <person name="Stange M."/>
            <person name="Chrysostomakis Y."/>
            <person name="Brown T."/>
            <person name="Winkler S."/>
            <person name="Kukowka S."/>
            <person name="Myers E.W."/>
            <person name="Bohne A."/>
        </authorList>
    </citation>
    <scope>NUCLEOTIDE SEQUENCE [LARGE SCALE GENOMIC DNA]</scope>
    <source>
        <strain evidence="6">ZFMK-TIS-60720</strain>
        <tissue evidence="6">Whole Organism</tissue>
    </source>
</reference>
<dbReference type="Proteomes" id="UP001364617">
    <property type="component" value="Unassembled WGS sequence"/>
</dbReference>
<dbReference type="Gene3D" id="3.30.500.10">
    <property type="entry name" value="MHC class I-like antigen recognition-like"/>
    <property type="match status" value="1"/>
</dbReference>
<comment type="caution">
    <text evidence="6">The sequence shown here is derived from an EMBL/GenBank/DDBJ whole genome shotgun (WGS) entry which is preliminary data.</text>
</comment>
<dbReference type="GO" id="GO:0009897">
    <property type="term" value="C:external side of plasma membrane"/>
    <property type="evidence" value="ECO:0007669"/>
    <property type="project" value="TreeGrafter"/>
</dbReference>
<gene>
    <name evidence="6" type="ORF">R3I93_016803</name>
</gene>
<evidence type="ECO:0000259" key="5">
    <source>
        <dbReference type="PROSITE" id="PS50835"/>
    </source>
</evidence>
<dbReference type="GO" id="GO:0006955">
    <property type="term" value="P:immune response"/>
    <property type="evidence" value="ECO:0007669"/>
    <property type="project" value="TreeGrafter"/>
</dbReference>
<dbReference type="PANTHER" id="PTHR16675:SF237">
    <property type="entry name" value="MHC CLASS I ANTIGEN TRANSCRIPT VARIANT 1-RELATED"/>
    <property type="match status" value="1"/>
</dbReference>
<dbReference type="SUPFAM" id="SSF48726">
    <property type="entry name" value="Immunoglobulin"/>
    <property type="match status" value="1"/>
</dbReference>
<dbReference type="InterPro" id="IPR037055">
    <property type="entry name" value="MHC_I-like_Ag-recog_sf"/>
</dbReference>
<evidence type="ECO:0000256" key="4">
    <source>
        <dbReference type="SAM" id="Phobius"/>
    </source>
</evidence>
<evidence type="ECO:0000256" key="3">
    <source>
        <dbReference type="RuleBase" id="RU004439"/>
    </source>
</evidence>
<protein>
    <recommendedName>
        <fullName evidence="5">Ig-like domain-containing protein</fullName>
    </recommendedName>
</protein>
<dbReference type="PANTHER" id="PTHR16675">
    <property type="entry name" value="MHC CLASS I-RELATED"/>
    <property type="match status" value="1"/>
</dbReference>
<dbReference type="SUPFAM" id="SSF54452">
    <property type="entry name" value="MHC antigen-recognition domain"/>
    <property type="match status" value="1"/>
</dbReference>
<feature type="transmembrane region" description="Helical" evidence="4">
    <location>
        <begin position="301"/>
        <end position="324"/>
    </location>
</feature>
<dbReference type="InterPro" id="IPR036179">
    <property type="entry name" value="Ig-like_dom_sf"/>
</dbReference>
<feature type="domain" description="Ig-like" evidence="5">
    <location>
        <begin position="201"/>
        <end position="288"/>
    </location>
</feature>
<dbReference type="GO" id="GO:0005615">
    <property type="term" value="C:extracellular space"/>
    <property type="evidence" value="ECO:0007669"/>
    <property type="project" value="TreeGrafter"/>
</dbReference>
<keyword evidence="4" id="KW-0812">Transmembrane</keyword>
<evidence type="ECO:0000313" key="7">
    <source>
        <dbReference type="Proteomes" id="UP001364617"/>
    </source>
</evidence>
<dbReference type="SMART" id="SM00407">
    <property type="entry name" value="IGc1"/>
    <property type="match status" value="1"/>
</dbReference>
<dbReference type="Pfam" id="PF07654">
    <property type="entry name" value="C1-set"/>
    <property type="match status" value="1"/>
</dbReference>
<organism evidence="6 7">
    <name type="scientific">Phoxinus phoxinus</name>
    <name type="common">Eurasian minnow</name>
    <dbReference type="NCBI Taxonomy" id="58324"/>
    <lineage>
        <taxon>Eukaryota</taxon>
        <taxon>Metazoa</taxon>
        <taxon>Chordata</taxon>
        <taxon>Craniata</taxon>
        <taxon>Vertebrata</taxon>
        <taxon>Euteleostomi</taxon>
        <taxon>Actinopterygii</taxon>
        <taxon>Neopterygii</taxon>
        <taxon>Teleostei</taxon>
        <taxon>Ostariophysi</taxon>
        <taxon>Cypriniformes</taxon>
        <taxon>Leuciscidae</taxon>
        <taxon>Phoxininae</taxon>
        <taxon>Phoxinus</taxon>
    </lineage>
</organism>
<dbReference type="InterPro" id="IPR013783">
    <property type="entry name" value="Ig-like_fold"/>
</dbReference>
<dbReference type="InterPro" id="IPR003597">
    <property type="entry name" value="Ig_C1-set"/>
</dbReference>
<keyword evidence="4" id="KW-0472">Membrane</keyword>
<accession>A0AAN9GZ70</accession>
<dbReference type="InterPro" id="IPR050208">
    <property type="entry name" value="MHC_class-I_related"/>
</dbReference>
<dbReference type="EMBL" id="JAYKXH010000018">
    <property type="protein sequence ID" value="KAK7136579.1"/>
    <property type="molecule type" value="Genomic_DNA"/>
</dbReference>